<protein>
    <recommendedName>
        <fullName evidence="3">Reverse transcriptase domain-containing protein</fullName>
    </recommendedName>
</protein>
<evidence type="ECO:0000313" key="1">
    <source>
        <dbReference type="EMBL" id="RMX51925.1"/>
    </source>
</evidence>
<gene>
    <name evidence="1" type="ORF">pdam_00012175</name>
</gene>
<keyword evidence="2" id="KW-1185">Reference proteome</keyword>
<accession>A0A3M6UE71</accession>
<organism evidence="1 2">
    <name type="scientific">Pocillopora damicornis</name>
    <name type="common">Cauliflower coral</name>
    <name type="synonym">Millepora damicornis</name>
    <dbReference type="NCBI Taxonomy" id="46731"/>
    <lineage>
        <taxon>Eukaryota</taxon>
        <taxon>Metazoa</taxon>
        <taxon>Cnidaria</taxon>
        <taxon>Anthozoa</taxon>
        <taxon>Hexacorallia</taxon>
        <taxon>Scleractinia</taxon>
        <taxon>Astrocoeniina</taxon>
        <taxon>Pocilloporidae</taxon>
        <taxon>Pocillopora</taxon>
    </lineage>
</organism>
<reference evidence="1 2" key="1">
    <citation type="journal article" date="2018" name="Sci. Rep.">
        <title>Comparative analysis of the Pocillopora damicornis genome highlights role of immune system in coral evolution.</title>
        <authorList>
            <person name="Cunning R."/>
            <person name="Bay R.A."/>
            <person name="Gillette P."/>
            <person name="Baker A.C."/>
            <person name="Traylor-Knowles N."/>
        </authorList>
    </citation>
    <scope>NUCLEOTIDE SEQUENCE [LARGE SCALE GENOMIC DNA]</scope>
    <source>
        <strain evidence="1">RSMAS</strain>
        <tissue evidence="1">Whole animal</tissue>
    </source>
</reference>
<feature type="non-terminal residue" evidence="1">
    <location>
        <position position="228"/>
    </location>
</feature>
<name>A0A3M6UE71_POCDA</name>
<sequence length="228" mass="25268">MQDATQTHLKEATTVSDLPDSSLLLAVLKCLKRQVWETTQGLSFVVLREVKEVLRRGSALTALSVVMQDTNQTHLKEATTVSDIPDSSLLLAVLKCLKRQVWETTQGLSFVVQREAKEACIGPILYILYISRPYHVIADHLPSAHGYADDTQLYLSFGPNGRSSQDHAIASVEVCISDLIYYRLLINDSKTEFLVVGSRHQLSKIAIDSITVGDSTVQPLESVRNWGS</sequence>
<dbReference type="AlphaFoldDB" id="A0A3M6UE71"/>
<dbReference type="EMBL" id="RCHS01001707">
    <property type="protein sequence ID" value="RMX51925.1"/>
    <property type="molecule type" value="Genomic_DNA"/>
</dbReference>
<evidence type="ECO:0000313" key="2">
    <source>
        <dbReference type="Proteomes" id="UP000275408"/>
    </source>
</evidence>
<dbReference type="Proteomes" id="UP000275408">
    <property type="component" value="Unassembled WGS sequence"/>
</dbReference>
<proteinExistence type="predicted"/>
<evidence type="ECO:0008006" key="3">
    <source>
        <dbReference type="Google" id="ProtNLM"/>
    </source>
</evidence>
<comment type="caution">
    <text evidence="1">The sequence shown here is derived from an EMBL/GenBank/DDBJ whole genome shotgun (WGS) entry which is preliminary data.</text>
</comment>